<organism evidence="2 3">
    <name type="scientific">Prosthecomicrobium pneumaticum</name>
    <dbReference type="NCBI Taxonomy" id="81895"/>
    <lineage>
        <taxon>Bacteria</taxon>
        <taxon>Pseudomonadati</taxon>
        <taxon>Pseudomonadota</taxon>
        <taxon>Alphaproteobacteria</taxon>
        <taxon>Hyphomicrobiales</taxon>
        <taxon>Kaistiaceae</taxon>
        <taxon>Prosthecomicrobium</taxon>
    </lineage>
</organism>
<evidence type="ECO:0000313" key="3">
    <source>
        <dbReference type="Proteomes" id="UP000523821"/>
    </source>
</evidence>
<name>A0A7W9FQ31_9HYPH</name>
<dbReference type="Pfam" id="PF11003">
    <property type="entry name" value="DUF2842"/>
    <property type="match status" value="1"/>
</dbReference>
<dbReference type="InterPro" id="IPR021265">
    <property type="entry name" value="DUF2842"/>
</dbReference>
<accession>A0A7W9FQ31</accession>
<reference evidence="2 3" key="1">
    <citation type="submission" date="2020-08" db="EMBL/GenBank/DDBJ databases">
        <title>Genomic Encyclopedia of Type Strains, Phase IV (KMG-IV): sequencing the most valuable type-strain genomes for metagenomic binning, comparative biology and taxonomic classification.</title>
        <authorList>
            <person name="Goeker M."/>
        </authorList>
    </citation>
    <scope>NUCLEOTIDE SEQUENCE [LARGE SCALE GENOMIC DNA]</scope>
    <source>
        <strain evidence="2 3">DSM 16268</strain>
    </source>
</reference>
<feature type="transmembrane region" description="Helical" evidence="1">
    <location>
        <begin position="43"/>
        <end position="64"/>
    </location>
</feature>
<dbReference type="RefSeq" id="WP_183858216.1">
    <property type="nucleotide sequence ID" value="NZ_JACHOO010000010.1"/>
</dbReference>
<keyword evidence="3" id="KW-1185">Reference proteome</keyword>
<comment type="caution">
    <text evidence="2">The sequence shown here is derived from an EMBL/GenBank/DDBJ whole genome shotgun (WGS) entry which is preliminary data.</text>
</comment>
<keyword evidence="1" id="KW-1133">Transmembrane helix</keyword>
<dbReference type="EMBL" id="JACHOO010000010">
    <property type="protein sequence ID" value="MBB5754783.1"/>
    <property type="molecule type" value="Genomic_DNA"/>
</dbReference>
<sequence>MPPRLRSLIGAIALVALVVVYAFLAMVVALLTLPGAPGWVQGAYYVIAGLLWVLPAGLIIRWILKPRA</sequence>
<keyword evidence="1" id="KW-0472">Membrane</keyword>
<dbReference type="AlphaFoldDB" id="A0A7W9FQ31"/>
<dbReference type="Proteomes" id="UP000523821">
    <property type="component" value="Unassembled WGS sequence"/>
</dbReference>
<evidence type="ECO:0000313" key="2">
    <source>
        <dbReference type="EMBL" id="MBB5754783.1"/>
    </source>
</evidence>
<keyword evidence="1" id="KW-0812">Transmembrane</keyword>
<feature type="transmembrane region" description="Helical" evidence="1">
    <location>
        <begin position="7"/>
        <end position="31"/>
    </location>
</feature>
<evidence type="ECO:0000256" key="1">
    <source>
        <dbReference type="SAM" id="Phobius"/>
    </source>
</evidence>
<protein>
    <submittedName>
        <fullName evidence="2">ABC-type transporter Mla subunit MlaD</fullName>
    </submittedName>
</protein>
<proteinExistence type="predicted"/>
<gene>
    <name evidence="2" type="ORF">GGQ63_003875</name>
</gene>